<accession>A0A5R9IZ85</accession>
<proteinExistence type="predicted"/>
<dbReference type="AlphaFoldDB" id="A0A5R9IZ85"/>
<dbReference type="InterPro" id="IPR027051">
    <property type="entry name" value="XdhC_Rossmann_dom"/>
</dbReference>
<dbReference type="RefSeq" id="WP_138327736.1">
    <property type="nucleotide sequence ID" value="NZ_VCDI01000010.1"/>
</dbReference>
<dbReference type="Proteomes" id="UP000305654">
    <property type="component" value="Unassembled WGS sequence"/>
</dbReference>
<evidence type="ECO:0000313" key="3">
    <source>
        <dbReference type="Proteomes" id="UP000305654"/>
    </source>
</evidence>
<comment type="caution">
    <text evidence="2">The sequence shown here is derived from an EMBL/GenBank/DDBJ whole genome shotgun (WGS) entry which is preliminary data.</text>
</comment>
<gene>
    <name evidence="2" type="ORF">FE263_19575</name>
</gene>
<keyword evidence="3" id="KW-1185">Reference proteome</keyword>
<protein>
    <submittedName>
        <fullName evidence="2">Xanthine dehydrogenase</fullName>
    </submittedName>
</protein>
<dbReference type="EMBL" id="VCDI01000010">
    <property type="protein sequence ID" value="TLU70794.1"/>
    <property type="molecule type" value="Genomic_DNA"/>
</dbReference>
<evidence type="ECO:0000259" key="1">
    <source>
        <dbReference type="Pfam" id="PF13478"/>
    </source>
</evidence>
<dbReference type="OrthoDB" id="9815497at2"/>
<feature type="domain" description="XdhC Rossmann" evidence="1">
    <location>
        <begin position="82"/>
        <end position="223"/>
    </location>
</feature>
<reference evidence="2 3" key="1">
    <citation type="submission" date="2019-05" db="EMBL/GenBank/DDBJ databases">
        <authorList>
            <person name="Pankratov T."/>
            <person name="Grouzdev D."/>
        </authorList>
    </citation>
    <scope>NUCLEOTIDE SEQUENCE [LARGE SCALE GENOMIC DNA]</scope>
    <source>
        <strain evidence="2 3">KEBCLARHB70R</strain>
    </source>
</reference>
<evidence type="ECO:0000313" key="2">
    <source>
        <dbReference type="EMBL" id="TLU70794.1"/>
    </source>
</evidence>
<organism evidence="2 3">
    <name type="scientific">Lichenicoccus roseus</name>
    <dbReference type="NCBI Taxonomy" id="2683649"/>
    <lineage>
        <taxon>Bacteria</taxon>
        <taxon>Pseudomonadati</taxon>
        <taxon>Pseudomonadota</taxon>
        <taxon>Alphaproteobacteria</taxon>
        <taxon>Acetobacterales</taxon>
        <taxon>Acetobacteraceae</taxon>
        <taxon>Lichenicoccus</taxon>
    </lineage>
</organism>
<dbReference type="Pfam" id="PF13478">
    <property type="entry name" value="XdhC_C"/>
    <property type="match status" value="1"/>
</dbReference>
<dbReference type="PANTHER" id="PTHR30388:SF4">
    <property type="entry name" value="MOLYBDENUM COFACTOR INSERTION CHAPERONE PAOD"/>
    <property type="match status" value="1"/>
</dbReference>
<sequence length="239" mass="25103">MTPALLGALIEARAHRRPAVLATRLADGSQHLLVEPVGRGMVEMDPRLLDAARTAVRTDRSGTVMLADEEWFLQVHLPAPRLLLVGAVHVAQALAPLAGAVGLAVSVIDPRQGFATEERFPGIPLLRSWPDEALATLGIDSRTAVVTLSHEARLDDPALDAALASEAFYVGALGSRKTQAARRERLRAMGHGEAAIARLHGPVGLAIGAVGPQEIALSIVSELVAVRRGAALGTRLPAP</sequence>
<dbReference type="Gene3D" id="3.40.50.720">
    <property type="entry name" value="NAD(P)-binding Rossmann-like Domain"/>
    <property type="match status" value="1"/>
</dbReference>
<name>A0A5R9IZ85_9PROT</name>
<dbReference type="InterPro" id="IPR052698">
    <property type="entry name" value="MoCofactor_Util/Proc"/>
</dbReference>
<dbReference type="PANTHER" id="PTHR30388">
    <property type="entry name" value="ALDEHYDE OXIDOREDUCTASE MOLYBDENUM COFACTOR ASSEMBLY PROTEIN"/>
    <property type="match status" value="1"/>
</dbReference>